<proteinExistence type="predicted"/>
<evidence type="ECO:0000256" key="2">
    <source>
        <dbReference type="ARBA" id="ARBA00023157"/>
    </source>
</evidence>
<comment type="caution">
    <text evidence="5">The sequence shown here is derived from an EMBL/GenBank/DDBJ whole genome shotgun (WGS) entry which is preliminary data.</text>
</comment>
<dbReference type="InterPro" id="IPR002350">
    <property type="entry name" value="Kazal_dom"/>
</dbReference>
<dbReference type="SUPFAM" id="SSF100895">
    <property type="entry name" value="Kazal-type serine protease inhibitors"/>
    <property type="match status" value="3"/>
</dbReference>
<accession>A0A0J7KWD1</accession>
<evidence type="ECO:0000256" key="3">
    <source>
        <dbReference type="ARBA" id="ARBA00023180"/>
    </source>
</evidence>
<reference evidence="5 6" key="1">
    <citation type="submission" date="2015-04" db="EMBL/GenBank/DDBJ databases">
        <title>Lasius niger genome sequencing.</title>
        <authorList>
            <person name="Konorov E.A."/>
            <person name="Nikitin M.A."/>
            <person name="Kirill M.V."/>
            <person name="Chang P."/>
        </authorList>
    </citation>
    <scope>NUCLEOTIDE SEQUENCE [LARGE SCALE GENOMIC DNA]</scope>
    <source>
        <tissue evidence="5">Whole</tissue>
    </source>
</reference>
<keyword evidence="2" id="KW-1015">Disulfide bond</keyword>
<sequence length="265" mass="28788">MALINVRFRCFFAEIKDPCEKLNCSQGSQCVRSRDGKEATCECLESCPNLGDHEGSGPVCGTDGIDYSTLCDLNRVACAKGANITVAFRGKCDPCGSVECVEPEICQLDGSRQPACRCGEQCGLEFSPVCGSDGKTYSNECGLRQEACRSRLPLKKIYNGACSSGQNPCEAAKCNNYEQCAINRQGIANCECGPECEPVMRPVCARGGTTYTSMCELKRQACLTRSNIEVAYVGTCGSRGPCSEKFDLSYKHYSVYKTRFVIDVE</sequence>
<dbReference type="AlphaFoldDB" id="A0A0J7KWD1"/>
<evidence type="ECO:0000259" key="4">
    <source>
        <dbReference type="PROSITE" id="PS51465"/>
    </source>
</evidence>
<gene>
    <name evidence="5" type="ORF">RF55_4981</name>
</gene>
<dbReference type="PaxDb" id="67767-A0A0J7KWD1"/>
<organism evidence="5 6">
    <name type="scientific">Lasius niger</name>
    <name type="common">Black garden ant</name>
    <dbReference type="NCBI Taxonomy" id="67767"/>
    <lineage>
        <taxon>Eukaryota</taxon>
        <taxon>Metazoa</taxon>
        <taxon>Ecdysozoa</taxon>
        <taxon>Arthropoda</taxon>
        <taxon>Hexapoda</taxon>
        <taxon>Insecta</taxon>
        <taxon>Pterygota</taxon>
        <taxon>Neoptera</taxon>
        <taxon>Endopterygota</taxon>
        <taxon>Hymenoptera</taxon>
        <taxon>Apocrita</taxon>
        <taxon>Aculeata</taxon>
        <taxon>Formicoidea</taxon>
        <taxon>Formicidae</taxon>
        <taxon>Formicinae</taxon>
        <taxon>Lasius</taxon>
        <taxon>Lasius</taxon>
    </lineage>
</organism>
<dbReference type="Pfam" id="PF07648">
    <property type="entry name" value="Kazal_2"/>
    <property type="match status" value="3"/>
</dbReference>
<keyword evidence="6" id="KW-1185">Reference proteome</keyword>
<keyword evidence="1" id="KW-0732">Signal</keyword>
<evidence type="ECO:0000313" key="5">
    <source>
        <dbReference type="EMBL" id="KMQ94842.1"/>
    </source>
</evidence>
<name>A0A0J7KWD1_LASNI</name>
<dbReference type="GO" id="GO:0005509">
    <property type="term" value="F:calcium ion binding"/>
    <property type="evidence" value="ECO:0007669"/>
    <property type="project" value="TreeGrafter"/>
</dbReference>
<evidence type="ECO:0000313" key="6">
    <source>
        <dbReference type="Proteomes" id="UP000036403"/>
    </source>
</evidence>
<dbReference type="SMART" id="SM00280">
    <property type="entry name" value="KAZAL"/>
    <property type="match status" value="3"/>
</dbReference>
<dbReference type="GO" id="GO:0005615">
    <property type="term" value="C:extracellular space"/>
    <property type="evidence" value="ECO:0007669"/>
    <property type="project" value="TreeGrafter"/>
</dbReference>
<dbReference type="InterPro" id="IPR036058">
    <property type="entry name" value="Kazal_dom_sf"/>
</dbReference>
<dbReference type="CDD" id="cd00104">
    <property type="entry name" value="KAZAL_FS"/>
    <property type="match status" value="3"/>
</dbReference>
<dbReference type="PROSITE" id="PS51465">
    <property type="entry name" value="KAZAL_2"/>
    <property type="match status" value="3"/>
</dbReference>
<protein>
    <submittedName>
        <fullName evidence="5">Agrin-like isoform x3 protein</fullName>
    </submittedName>
</protein>
<keyword evidence="3" id="KW-0325">Glycoprotein</keyword>
<dbReference type="GO" id="GO:0050840">
    <property type="term" value="F:extracellular matrix binding"/>
    <property type="evidence" value="ECO:0007669"/>
    <property type="project" value="TreeGrafter"/>
</dbReference>
<dbReference type="FunFam" id="3.30.60.30:FF:000024">
    <property type="entry name" value="Transmembrane agrin"/>
    <property type="match status" value="1"/>
</dbReference>
<feature type="domain" description="Kazal-like" evidence="4">
    <location>
        <begin position="170"/>
        <end position="238"/>
    </location>
</feature>
<dbReference type="Proteomes" id="UP000036403">
    <property type="component" value="Unassembled WGS sequence"/>
</dbReference>
<dbReference type="STRING" id="67767.A0A0J7KWD1"/>
<dbReference type="Gene3D" id="3.30.60.30">
    <property type="match status" value="3"/>
</dbReference>
<evidence type="ECO:0000256" key="1">
    <source>
        <dbReference type="ARBA" id="ARBA00022729"/>
    </source>
</evidence>
<dbReference type="PANTHER" id="PTHR13866:SF14">
    <property type="entry name" value="BM-40"/>
    <property type="match status" value="1"/>
</dbReference>
<feature type="domain" description="Kazal-like" evidence="4">
    <location>
        <begin position="110"/>
        <end position="164"/>
    </location>
</feature>
<feature type="domain" description="Kazal-like" evidence="4">
    <location>
        <begin position="42"/>
        <end position="94"/>
    </location>
</feature>
<dbReference type="GO" id="GO:0005518">
    <property type="term" value="F:collagen binding"/>
    <property type="evidence" value="ECO:0007669"/>
    <property type="project" value="TreeGrafter"/>
</dbReference>
<dbReference type="EMBL" id="LBMM01002433">
    <property type="protein sequence ID" value="KMQ94842.1"/>
    <property type="molecule type" value="Genomic_DNA"/>
</dbReference>
<dbReference type="PANTHER" id="PTHR13866">
    <property type="entry name" value="SPARC OSTEONECTIN"/>
    <property type="match status" value="1"/>
</dbReference>
<dbReference type="OrthoDB" id="192611at2759"/>